<name>A0A158QA62_ENTVE</name>
<reference evidence="3 4" key="2">
    <citation type="submission" date="2018-10" db="EMBL/GenBank/DDBJ databases">
        <authorList>
            <consortium name="Pathogen Informatics"/>
        </authorList>
    </citation>
    <scope>NUCLEOTIDE SEQUENCE [LARGE SCALE GENOMIC DNA]</scope>
</reference>
<keyword evidence="1" id="KW-1133">Transmembrane helix</keyword>
<evidence type="ECO:0000313" key="5">
    <source>
        <dbReference type="WBParaSite" id="EVEC_0000424901-mRNA-1"/>
    </source>
</evidence>
<protein>
    <submittedName>
        <fullName evidence="5">SAYSvFN domain-containing protein</fullName>
    </submittedName>
</protein>
<evidence type="ECO:0000313" key="4">
    <source>
        <dbReference type="Proteomes" id="UP000274131"/>
    </source>
</evidence>
<dbReference type="OrthoDB" id="71310at2759"/>
<dbReference type="EMBL" id="UXUI01007724">
    <property type="protein sequence ID" value="VDD89072.1"/>
    <property type="molecule type" value="Genomic_DNA"/>
</dbReference>
<keyword evidence="4" id="KW-1185">Reference proteome</keyword>
<dbReference type="WBParaSite" id="EVEC_0000424901-mRNA-1">
    <property type="protein sequence ID" value="EVEC_0000424901-mRNA-1"/>
    <property type="gene ID" value="EVEC_0000424901"/>
</dbReference>
<dbReference type="Pfam" id="PF10260">
    <property type="entry name" value="SAYSvFN"/>
    <property type="match status" value="1"/>
</dbReference>
<evidence type="ECO:0000313" key="3">
    <source>
        <dbReference type="EMBL" id="VDD89072.1"/>
    </source>
</evidence>
<evidence type="ECO:0000256" key="1">
    <source>
        <dbReference type="SAM" id="Phobius"/>
    </source>
</evidence>
<feature type="domain" description="SAYSvFN" evidence="2">
    <location>
        <begin position="470"/>
        <end position="528"/>
    </location>
</feature>
<gene>
    <name evidence="3" type="ORF">EVEC_LOCUS3957</name>
</gene>
<dbReference type="PANTHER" id="PTHR13527">
    <property type="entry name" value="SAYSVFN DOMAIN-CONTAINING PROTEIN 1"/>
    <property type="match status" value="1"/>
</dbReference>
<feature type="transmembrane region" description="Helical" evidence="1">
    <location>
        <begin position="472"/>
        <end position="496"/>
    </location>
</feature>
<keyword evidence="1" id="KW-0472">Membrane</keyword>
<sequence length="540" mass="61974">MCFHEIINGNEPVAERLSSLAQNYDVVNLLKPPNSKVQILIPSLRKKAFSLVEEVPEEIKVEWKTIQKKSDGPSGKIRLCLFQGMTFLHLESLTLLVGIRTTLYVEREMSDAKRRTKQHVGVKDPRLDNRSGNCSRITKVRSTEASRSSFDSEVSQPSLKSTAGKMQKLQTTITPLGKEAFREAVELTVCADHEHSFYKEIITLRVHAVTYEALVIFMRLNYHRKTYSPFSAFVMQNENVDGRNITVVVVVILEYFRNKLYLRRKQRGNCKLRKENVQRKKKANIVMEDSQVNPGKTINFLVQSAPLLYSIARVRHLEKDYLTVLILILAAVQQARRHDSSMALYCRAIGKYPLASLTGRNEFNFFCLRAFYFWIISSSGCINRSVALAANITKFDMNRVEHRLAEFRARNFNGSQKPTSPSHSAASVVEQQCVRESFALSAFRRLFDLDVLDLLPFRLWLNFRDRYPRLCLYLTISIWGFGSVFFLFSTFFFIFLTLGRRHAGEMSAYSVFNPGCERISGTLTAEHCSDGQVQMLLDEF</sequence>
<accession>A0A158QA62</accession>
<organism evidence="5">
    <name type="scientific">Enterobius vermicularis</name>
    <name type="common">Human pinworm</name>
    <dbReference type="NCBI Taxonomy" id="51028"/>
    <lineage>
        <taxon>Eukaryota</taxon>
        <taxon>Metazoa</taxon>
        <taxon>Ecdysozoa</taxon>
        <taxon>Nematoda</taxon>
        <taxon>Chromadorea</taxon>
        <taxon>Rhabditida</taxon>
        <taxon>Spirurina</taxon>
        <taxon>Oxyuridomorpha</taxon>
        <taxon>Oxyuroidea</taxon>
        <taxon>Oxyuridae</taxon>
        <taxon>Enterobius</taxon>
    </lineage>
</organism>
<dbReference type="AlphaFoldDB" id="A0A158QA62"/>
<proteinExistence type="predicted"/>
<keyword evidence="1" id="KW-0812">Transmembrane</keyword>
<dbReference type="InterPro" id="IPR039159">
    <property type="entry name" value="SAYSD1"/>
</dbReference>
<dbReference type="Proteomes" id="UP000274131">
    <property type="component" value="Unassembled WGS sequence"/>
</dbReference>
<dbReference type="InterPro" id="IPR019387">
    <property type="entry name" value="SAYSvFN_dom"/>
</dbReference>
<reference evidence="5" key="1">
    <citation type="submission" date="2016-04" db="UniProtKB">
        <authorList>
            <consortium name="WormBaseParasite"/>
        </authorList>
    </citation>
    <scope>IDENTIFICATION</scope>
</reference>
<evidence type="ECO:0000259" key="2">
    <source>
        <dbReference type="Pfam" id="PF10260"/>
    </source>
</evidence>
<dbReference type="PANTHER" id="PTHR13527:SF0">
    <property type="entry name" value="SAYSVFN DOMAIN-CONTAINING PROTEIN 1"/>
    <property type="match status" value="1"/>
</dbReference>